<dbReference type="InterPro" id="IPR018330">
    <property type="entry name" value="RecT_fam"/>
</dbReference>
<dbReference type="KEGG" id="vg:55013844"/>
<gene>
    <name evidence="2" type="primary">60</name>
    <name evidence="2" type="ORF">SEA_FAIRFAXIDUM_60</name>
</gene>
<evidence type="ECO:0000256" key="1">
    <source>
        <dbReference type="SAM" id="MobiDB-lite"/>
    </source>
</evidence>
<dbReference type="Pfam" id="PF03837">
    <property type="entry name" value="RecT"/>
    <property type="match status" value="1"/>
</dbReference>
<proteinExistence type="predicted"/>
<dbReference type="Proteomes" id="UP000298794">
    <property type="component" value="Segment"/>
</dbReference>
<keyword evidence="3" id="KW-1185">Reference proteome</keyword>
<dbReference type="GeneID" id="55013844"/>
<protein>
    <submittedName>
        <fullName evidence="2">RecT-like ssDNA binding protein</fullName>
    </submittedName>
</protein>
<dbReference type="GO" id="GO:0003677">
    <property type="term" value="F:DNA binding"/>
    <property type="evidence" value="ECO:0007669"/>
    <property type="project" value="InterPro"/>
</dbReference>
<reference evidence="2 3" key="1">
    <citation type="submission" date="2019-04" db="EMBL/GenBank/DDBJ databases">
        <authorList>
            <person name="Adelsberg A.K."/>
            <person name="Kohli N."/>
            <person name="Marar C.I."/>
            <person name="Roccamo R.A."/>
            <person name="Shoush J.M."/>
            <person name="Butela K.A."/>
            <person name="Garlena R.A."/>
            <person name="Russell D.A."/>
            <person name="Pope W.H."/>
            <person name="Jacobs-Sera D."/>
            <person name="Hatfull G.F."/>
        </authorList>
    </citation>
    <scope>NUCLEOTIDE SEQUENCE [LARGE SCALE GENOMIC DNA]</scope>
</reference>
<dbReference type="RefSeq" id="YP_009822348.1">
    <property type="nucleotide sequence ID" value="NC_048185.1"/>
</dbReference>
<feature type="region of interest" description="Disordered" evidence="1">
    <location>
        <begin position="249"/>
        <end position="288"/>
    </location>
</feature>
<sequence>MTSTEIATSKGAVATQPASELAIRPDQTEFTPVQRAALAQLGIEEATDEDVQVFFHQAKRTGLDPFARQIYMIGRRTKVKEWNPSTRQQEEKWVMKQTIQVGIDGYRLGGRRIANALGIKLEKDGPYWHDGNGWVDVWLDPDNAPAAARYTIIRDGEKYTATAMYAEYVQTYNTQQGPKPNSMWAKMPANQLAKCAETAAWRQAFPDQFSGVVFEDAAHTVIDSDVVEEQPTKAGGRGTSGLAAALGVEEHTDTEDAEVVDEAPAPEPEQAPVEKTAPAKPTSAQNRKLNDLFERAGLAKDAKNDRLTVVNSLLPDREPNSVLTSDQADHVITTLEQLVAEGKNSGTGDQVLVDTVAALLAESAN</sequence>
<organism evidence="2 3">
    <name type="scientific">Gordonia phage Fairfaxidum</name>
    <dbReference type="NCBI Taxonomy" id="2572526"/>
    <lineage>
        <taxon>Viruses</taxon>
        <taxon>Duplodnaviria</taxon>
        <taxon>Heunggongvirae</taxon>
        <taxon>Uroviricota</taxon>
        <taxon>Caudoviricetes</taxon>
        <taxon>Fairfaxidumvirus</taxon>
        <taxon>Fairfaxidumvirus fairfaxidum</taxon>
    </lineage>
</organism>
<name>A0A4D6T7S1_9CAUD</name>
<accession>A0A4D6T7S1</accession>
<dbReference type="GO" id="GO:0006259">
    <property type="term" value="P:DNA metabolic process"/>
    <property type="evidence" value="ECO:0007669"/>
    <property type="project" value="InterPro"/>
</dbReference>
<feature type="compositionally biased region" description="Acidic residues" evidence="1">
    <location>
        <begin position="252"/>
        <end position="261"/>
    </location>
</feature>
<dbReference type="EMBL" id="MK814757">
    <property type="protein sequence ID" value="QCG77643.1"/>
    <property type="molecule type" value="Genomic_DNA"/>
</dbReference>
<evidence type="ECO:0000313" key="2">
    <source>
        <dbReference type="EMBL" id="QCG77643.1"/>
    </source>
</evidence>
<evidence type="ECO:0000313" key="3">
    <source>
        <dbReference type="Proteomes" id="UP000298794"/>
    </source>
</evidence>